<evidence type="ECO:0000313" key="6">
    <source>
        <dbReference type="Proteomes" id="UP000182276"/>
    </source>
</evidence>
<dbReference type="KEGG" id="pbm:CL52_01030"/>
<dbReference type="PANTHER" id="PTHR38834">
    <property type="entry name" value="PERIPLASMIC SUBSTRATE BINDING PROTEIN FAMILY 3"/>
    <property type="match status" value="1"/>
</dbReference>
<evidence type="ECO:0000313" key="4">
    <source>
        <dbReference type="EMBL" id="SDL94389.1"/>
    </source>
</evidence>
<proteinExistence type="predicted"/>
<name>A0A8D3XXY7_9GAMM</name>
<reference evidence="4 6" key="2">
    <citation type="submission" date="2016-10" db="EMBL/GenBank/DDBJ databases">
        <authorList>
            <person name="Varghese N."/>
            <person name="Submissions S."/>
        </authorList>
    </citation>
    <scope>NUCLEOTIDE SEQUENCE [LARGE SCALE GENOMIC DNA]</scope>
    <source>
        <strain evidence="4 6">DSM 6083</strain>
    </source>
</reference>
<evidence type="ECO:0000256" key="1">
    <source>
        <dbReference type="SAM" id="SignalP"/>
    </source>
</evidence>
<reference evidence="5" key="1">
    <citation type="submission" date="2014-03" db="EMBL/GenBank/DDBJ databases">
        <title>Complete genome of Pseudomonas balearica DSM 6083T, a sewage water isolate from an enrichment with 2-methylnaphthalene.</title>
        <authorList>
            <person name="Salva-Serra F."/>
            <person name="Jaen-Luchoro D."/>
            <person name="Busquets A."/>
            <person name="Pena A."/>
            <person name="Gomila M."/>
            <person name="Bosch R."/>
            <person name="Nogales B."/>
            <person name="Garcia-Valdes E."/>
            <person name="Lalucat J."/>
            <person name="Bennasar A."/>
        </authorList>
    </citation>
    <scope>NUCLEOTIDE SEQUENCE [LARGE SCALE GENOMIC DNA]</scope>
    <source>
        <strain evidence="5">DSM 6083</strain>
    </source>
</reference>
<gene>
    <name evidence="3" type="ORF">CL52_01030</name>
    <name evidence="4" type="ORF">SAMN05660875_101212</name>
</gene>
<evidence type="ECO:0000259" key="2">
    <source>
        <dbReference type="SMART" id="SM00062"/>
    </source>
</evidence>
<keyword evidence="6" id="KW-1185">Reference proteome</keyword>
<dbReference type="Proteomes" id="UP000031271">
    <property type="component" value="Chromosome"/>
</dbReference>
<dbReference type="SUPFAM" id="SSF53850">
    <property type="entry name" value="Periplasmic binding protein-like II"/>
    <property type="match status" value="1"/>
</dbReference>
<reference evidence="3 5" key="3">
    <citation type="journal article" name="Genome Announc.">
        <title>Complete Genome Sequence of Pseudomonas balearica DSM 6083T.</title>
        <authorList>
            <person name="Bennasar-Figueras A."/>
            <person name="Salva-Serra F."/>
            <person name="Jaen-Luchoro D."/>
            <person name="Segui C."/>
            <person name="Aliaga F."/>
            <person name="Busquets A."/>
            <person name="Gomila M."/>
            <person name="Moore E.R."/>
            <person name="Lalucat J."/>
        </authorList>
    </citation>
    <scope>NUCLEOTIDE SEQUENCE [LARGE SCALE GENOMIC DNA]</scope>
    <source>
        <strain evidence="5">DSM 6083</strain>
        <strain evidence="3">DSM6083</strain>
    </source>
</reference>
<dbReference type="AlphaFoldDB" id="A0A8D3XXY7"/>
<feature type="chain" id="PRO_5034786379" evidence="1">
    <location>
        <begin position="23"/>
        <end position="258"/>
    </location>
</feature>
<dbReference type="InterPro" id="IPR001638">
    <property type="entry name" value="Solute-binding_3/MltF_N"/>
</dbReference>
<dbReference type="Pfam" id="PF00497">
    <property type="entry name" value="SBP_bac_3"/>
    <property type="match status" value="1"/>
</dbReference>
<feature type="signal peptide" evidence="1">
    <location>
        <begin position="1"/>
        <end position="22"/>
    </location>
</feature>
<protein>
    <submittedName>
        <fullName evidence="3">Amino acid ABC transporter substrate-binding protein</fullName>
    </submittedName>
    <submittedName>
        <fullName evidence="4">Polar amino acid transport system substrate-binding protein</fullName>
    </submittedName>
</protein>
<accession>A0A8D3XXY7</accession>
<evidence type="ECO:0000313" key="3">
    <source>
        <dbReference type="EMBL" id="AJE13693.1"/>
    </source>
</evidence>
<feature type="domain" description="Solute-binding protein family 3/N-terminal" evidence="2">
    <location>
        <begin position="22"/>
        <end position="256"/>
    </location>
</feature>
<keyword evidence="1" id="KW-0732">Signal</keyword>
<dbReference type="PANTHER" id="PTHR38834:SF3">
    <property type="entry name" value="SOLUTE-BINDING PROTEIN FAMILY 3_N-TERMINAL DOMAIN-CONTAINING PROTEIN"/>
    <property type="match status" value="1"/>
</dbReference>
<dbReference type="Proteomes" id="UP000182276">
    <property type="component" value="Unassembled WGS sequence"/>
</dbReference>
<dbReference type="EMBL" id="FNHO01000001">
    <property type="protein sequence ID" value="SDL94389.1"/>
    <property type="molecule type" value="Genomic_DNA"/>
</dbReference>
<dbReference type="Gene3D" id="3.40.190.10">
    <property type="entry name" value="Periplasmic binding protein-like II"/>
    <property type="match status" value="2"/>
</dbReference>
<dbReference type="EMBL" id="CP007511">
    <property type="protein sequence ID" value="AJE13693.1"/>
    <property type="molecule type" value="Genomic_DNA"/>
</dbReference>
<evidence type="ECO:0000313" key="5">
    <source>
        <dbReference type="Proteomes" id="UP000031271"/>
    </source>
</evidence>
<sequence>MRSVASTILAGMALILAMPAGAWQFVTEDFPPFTYPATHSAPGSADAAGAGPMAEVVQAVCARLARPCSITVYPWRRALALAEAGQVDGIFTVIRSPQREQAFHVSRMLVTSHYGLYGLNGSAFVYHQPMDLAGRTLGVYGPSGTSIVLREQVRDVPDVHLQLVADNRRLLQMLAAGRFGADGLAAVNQDVAWHLIDELQLDNLREVGVLATVSYGIGLSRKRVGQAEFQRFADALATAMADGSVAAILRRYQLEPAD</sequence>
<organism evidence="3 5">
    <name type="scientific">Stutzerimonas balearica DSM 6083</name>
    <dbReference type="NCBI Taxonomy" id="1123016"/>
    <lineage>
        <taxon>Bacteria</taxon>
        <taxon>Pseudomonadati</taxon>
        <taxon>Pseudomonadota</taxon>
        <taxon>Gammaproteobacteria</taxon>
        <taxon>Pseudomonadales</taxon>
        <taxon>Pseudomonadaceae</taxon>
        <taxon>Stutzerimonas</taxon>
    </lineage>
</organism>
<dbReference type="SMART" id="SM00062">
    <property type="entry name" value="PBPb"/>
    <property type="match status" value="1"/>
</dbReference>